<dbReference type="SMART" id="SM00326">
    <property type="entry name" value="SH3"/>
    <property type="match status" value="3"/>
</dbReference>
<evidence type="ECO:0000259" key="4">
    <source>
        <dbReference type="PROSITE" id="PS50002"/>
    </source>
</evidence>
<feature type="compositionally biased region" description="Low complexity" evidence="3">
    <location>
        <begin position="327"/>
        <end position="336"/>
    </location>
</feature>
<dbReference type="AlphaFoldDB" id="A0A8C6MX55"/>
<feature type="domain" description="SH3" evidence="4">
    <location>
        <begin position="1"/>
        <end position="58"/>
    </location>
</feature>
<feature type="compositionally biased region" description="Polar residues" evidence="3">
    <location>
        <begin position="555"/>
        <end position="572"/>
    </location>
</feature>
<evidence type="ECO:0000256" key="3">
    <source>
        <dbReference type="SAM" id="MobiDB-lite"/>
    </source>
</evidence>
<reference evidence="5" key="2">
    <citation type="submission" date="2025-09" db="UniProtKB">
        <authorList>
            <consortium name="Ensembl"/>
        </authorList>
    </citation>
    <scope>IDENTIFICATION</scope>
</reference>
<evidence type="ECO:0000256" key="2">
    <source>
        <dbReference type="PROSITE-ProRule" id="PRU00192"/>
    </source>
</evidence>
<feature type="domain" description="SH3" evidence="4">
    <location>
        <begin position="83"/>
        <end position="142"/>
    </location>
</feature>
<feature type="compositionally biased region" description="Basic and acidic residues" evidence="3">
    <location>
        <begin position="448"/>
        <end position="458"/>
    </location>
</feature>
<dbReference type="PANTHER" id="PTHR14167">
    <property type="entry name" value="SH3 DOMAIN-CONTAINING"/>
    <property type="match status" value="1"/>
</dbReference>
<feature type="compositionally biased region" description="Polar residues" evidence="3">
    <location>
        <begin position="459"/>
        <end position="480"/>
    </location>
</feature>
<feature type="compositionally biased region" description="Polar residues" evidence="3">
    <location>
        <begin position="499"/>
        <end position="509"/>
    </location>
</feature>
<name>A0A8C6MX55_MUSSI</name>
<dbReference type="InterPro" id="IPR035468">
    <property type="entry name" value="SH3D21_SH3"/>
</dbReference>
<dbReference type="Proteomes" id="UP000694415">
    <property type="component" value="Unplaced"/>
</dbReference>
<feature type="compositionally biased region" description="Basic and acidic residues" evidence="3">
    <location>
        <begin position="383"/>
        <end position="396"/>
    </location>
</feature>
<feature type="domain" description="SH3" evidence="4">
    <location>
        <begin position="181"/>
        <end position="242"/>
    </location>
</feature>
<dbReference type="Pfam" id="PF07653">
    <property type="entry name" value="SH3_2"/>
    <property type="match status" value="1"/>
</dbReference>
<dbReference type="PRINTS" id="PR00452">
    <property type="entry name" value="SH3DOMAIN"/>
</dbReference>
<keyword evidence="1 2" id="KW-0728">SH3 domain</keyword>
<dbReference type="GO" id="GO:0007015">
    <property type="term" value="P:actin filament organization"/>
    <property type="evidence" value="ECO:0007669"/>
    <property type="project" value="TreeGrafter"/>
</dbReference>
<dbReference type="PROSITE" id="PS50002">
    <property type="entry name" value="SH3"/>
    <property type="match status" value="3"/>
</dbReference>
<feature type="region of interest" description="Disordered" evidence="3">
    <location>
        <begin position="644"/>
        <end position="665"/>
    </location>
</feature>
<reference evidence="5" key="1">
    <citation type="submission" date="2025-08" db="UniProtKB">
        <authorList>
            <consortium name="Ensembl"/>
        </authorList>
    </citation>
    <scope>IDENTIFICATION</scope>
</reference>
<feature type="region of interest" description="Disordered" evidence="3">
    <location>
        <begin position="448"/>
        <end position="594"/>
    </location>
</feature>
<protein>
    <submittedName>
        <fullName evidence="5">SH3 domain containing 21</fullName>
    </submittedName>
</protein>
<accession>A0A8C6MX55</accession>
<dbReference type="CDD" id="cd11874">
    <property type="entry name" value="SH3_CD2AP-like_2"/>
    <property type="match status" value="1"/>
</dbReference>
<organism evidence="5 6">
    <name type="scientific">Mus spicilegus</name>
    <name type="common">Mound-building mouse</name>
    <dbReference type="NCBI Taxonomy" id="10103"/>
    <lineage>
        <taxon>Eukaryota</taxon>
        <taxon>Metazoa</taxon>
        <taxon>Chordata</taxon>
        <taxon>Craniata</taxon>
        <taxon>Vertebrata</taxon>
        <taxon>Euteleostomi</taxon>
        <taxon>Mammalia</taxon>
        <taxon>Eutheria</taxon>
        <taxon>Euarchontoglires</taxon>
        <taxon>Glires</taxon>
        <taxon>Rodentia</taxon>
        <taxon>Myomorpha</taxon>
        <taxon>Muroidea</taxon>
        <taxon>Muridae</taxon>
        <taxon>Murinae</taxon>
        <taxon>Mus</taxon>
        <taxon>Mus</taxon>
    </lineage>
</organism>
<dbReference type="Ensembl" id="ENSMSIT00000023950.1">
    <property type="protein sequence ID" value="ENSMSIP00000018951.1"/>
    <property type="gene ID" value="ENSMSIG00000016082.1"/>
</dbReference>
<dbReference type="InterPro" id="IPR001452">
    <property type="entry name" value="SH3_domain"/>
</dbReference>
<dbReference type="GO" id="GO:0016477">
    <property type="term" value="P:cell migration"/>
    <property type="evidence" value="ECO:0007669"/>
    <property type="project" value="TreeGrafter"/>
</dbReference>
<sequence>MEVLVLARYRAQTEDELSLAPGDVIRQVCAGPARGWLLGELRGRRGRFPKRLVQEIPEALRGVTESRPRFPRRRRRHPINSRDPQRWCRVNFNYSPEQADELTLQTGEILEVIKEIEDGWWLGEKNGQLGAFPSNFVELLDSGPPSLGNTDMPPITPNSQRPPKLSNLTYDSPPDYLRTVSCPETCRVLFDYQPEAPDELALQKGDLVKVLRKTTEDKGWWEGECQGRRGVFPDNFVIPPPPIRKLIPRKIISRESAPIKETKKLMPKSSLPTVKKLAAAASAPGRAKTLSTPSGDSQKRPSRNSGFNGSCLNGGPRQPGRKGSRTQASQQHSASSQDDEQKSPVKGPSRSKTPTPEKTRLPDKVLAPETIPAPDKVSIPKDPVPKKAPDSDKIPATEDTTLDKAGTPESTLSGNKPAKDEALDLKMALHEDTAPALVKILTPEHMIFKKEPSRDNDQCQHLPQGGSTQRPESPAPSNDIQVPGEYSPPPDSSERSCCRVTQVNGSFPAQSKAEDGSAMEEANFLEEPLAKDERTLNKALPKKLPSERAGPQKQVLPQESAPTPQVPHTIQQMPGPEEAPTFHPLAPLTSPKSKNDRMDVLESLKEEVGLLRSRLELLELKLEQKMGDVWEELKTETLLSPEVQMMQRNRKSFKHAETQTETQTE</sequence>
<keyword evidence="6" id="KW-1185">Reference proteome</keyword>
<dbReference type="SUPFAM" id="SSF50044">
    <property type="entry name" value="SH3-domain"/>
    <property type="match status" value="3"/>
</dbReference>
<dbReference type="PRINTS" id="PR00499">
    <property type="entry name" value="P67PHOX"/>
</dbReference>
<evidence type="ECO:0000256" key="1">
    <source>
        <dbReference type="ARBA" id="ARBA00022443"/>
    </source>
</evidence>
<dbReference type="PANTHER" id="PTHR14167:SF28">
    <property type="entry name" value="SH3 DOMAIN-CONTAINING PROTEIN 21"/>
    <property type="match status" value="1"/>
</dbReference>
<dbReference type="InterPro" id="IPR036028">
    <property type="entry name" value="SH3-like_dom_sf"/>
</dbReference>
<dbReference type="Gene3D" id="2.30.30.40">
    <property type="entry name" value="SH3 Domains"/>
    <property type="match status" value="3"/>
</dbReference>
<feature type="region of interest" description="Disordered" evidence="3">
    <location>
        <begin position="258"/>
        <end position="419"/>
    </location>
</feature>
<proteinExistence type="predicted"/>
<dbReference type="Pfam" id="PF14604">
    <property type="entry name" value="SH3_9"/>
    <property type="match status" value="2"/>
</dbReference>
<evidence type="ECO:0000313" key="5">
    <source>
        <dbReference type="Ensembl" id="ENSMSIP00000018951.1"/>
    </source>
</evidence>
<dbReference type="CDD" id="cd12142">
    <property type="entry name" value="SH3_D21-like"/>
    <property type="match status" value="1"/>
</dbReference>
<feature type="region of interest" description="Disordered" evidence="3">
    <location>
        <begin position="144"/>
        <end position="165"/>
    </location>
</feature>
<dbReference type="InterPro" id="IPR050384">
    <property type="entry name" value="Endophilin_SH3RF"/>
</dbReference>
<evidence type="ECO:0000313" key="6">
    <source>
        <dbReference type="Proteomes" id="UP000694415"/>
    </source>
</evidence>
<dbReference type="GeneTree" id="ENSGT00940000160627"/>